<accession>A0AAN8FTQ0</accession>
<dbReference type="SUPFAM" id="SSF56112">
    <property type="entry name" value="Protein kinase-like (PK-like)"/>
    <property type="match status" value="1"/>
</dbReference>
<comment type="caution">
    <text evidence="1">The sequence shown here is derived from an EMBL/GenBank/DDBJ whole genome shotgun (WGS) entry which is preliminary data.</text>
</comment>
<dbReference type="AlphaFoldDB" id="A0AAN8FTQ0"/>
<dbReference type="PANTHER" id="PTHR11909">
    <property type="entry name" value="CASEIN KINASE-RELATED"/>
    <property type="match status" value="1"/>
</dbReference>
<dbReference type="InterPro" id="IPR050235">
    <property type="entry name" value="CK1_Ser-Thr_kinase"/>
</dbReference>
<dbReference type="Proteomes" id="UP001331761">
    <property type="component" value="Unassembled WGS sequence"/>
</dbReference>
<dbReference type="GO" id="GO:0016301">
    <property type="term" value="F:kinase activity"/>
    <property type="evidence" value="ECO:0007669"/>
    <property type="project" value="UniProtKB-KW"/>
</dbReference>
<organism evidence="1 2">
    <name type="scientific">Trichostrongylus colubriformis</name>
    <name type="common">Black scour worm</name>
    <dbReference type="NCBI Taxonomy" id="6319"/>
    <lineage>
        <taxon>Eukaryota</taxon>
        <taxon>Metazoa</taxon>
        <taxon>Ecdysozoa</taxon>
        <taxon>Nematoda</taxon>
        <taxon>Chromadorea</taxon>
        <taxon>Rhabditida</taxon>
        <taxon>Rhabditina</taxon>
        <taxon>Rhabditomorpha</taxon>
        <taxon>Strongyloidea</taxon>
        <taxon>Trichostrongylidae</taxon>
        <taxon>Trichostrongylus</taxon>
    </lineage>
</organism>
<dbReference type="InterPro" id="IPR011009">
    <property type="entry name" value="Kinase-like_dom_sf"/>
</dbReference>
<evidence type="ECO:0000313" key="1">
    <source>
        <dbReference type="EMBL" id="KAK5985811.1"/>
    </source>
</evidence>
<keyword evidence="1" id="KW-0808">Transferase</keyword>
<protein>
    <submittedName>
        <fullName evidence="1">Protein kinase domain-containing protein</fullName>
    </submittedName>
</protein>
<dbReference type="Gene3D" id="1.10.510.10">
    <property type="entry name" value="Transferase(Phosphotransferase) domain 1"/>
    <property type="match status" value="1"/>
</dbReference>
<gene>
    <name evidence="1" type="ORF">GCK32_013260</name>
</gene>
<reference evidence="1 2" key="1">
    <citation type="submission" date="2019-10" db="EMBL/GenBank/DDBJ databases">
        <title>Assembly and Annotation for the nematode Trichostrongylus colubriformis.</title>
        <authorList>
            <person name="Martin J."/>
        </authorList>
    </citation>
    <scope>NUCLEOTIDE SEQUENCE [LARGE SCALE GENOMIC DNA]</scope>
    <source>
        <strain evidence="1">G859</strain>
        <tissue evidence="1">Whole worm</tissue>
    </source>
</reference>
<evidence type="ECO:0000313" key="2">
    <source>
        <dbReference type="Proteomes" id="UP001331761"/>
    </source>
</evidence>
<keyword evidence="1" id="KW-0418">Kinase</keyword>
<sequence>RGTLRYCSINCQEKGEQGRDDDLWCLLYMLAELRGPLPWATVKEGPVILEMKKKVELEELLKNCPIEFIAIGQHLMTLNYYLRPNYALLYRLLIQVMHAGNFRFSDPYDWEMKSSIPSSEECMNDFEAECTQTQSSTVVKKTAKEYNPFPAEFFDEDPFGF</sequence>
<dbReference type="EMBL" id="WIXE01001322">
    <property type="protein sequence ID" value="KAK5985811.1"/>
    <property type="molecule type" value="Genomic_DNA"/>
</dbReference>
<name>A0AAN8FTQ0_TRICO</name>
<proteinExistence type="predicted"/>
<feature type="non-terminal residue" evidence="1">
    <location>
        <position position="1"/>
    </location>
</feature>
<keyword evidence="2" id="KW-1185">Reference proteome</keyword>